<name>A0ABT3Z489_9HYPH</name>
<sequence>MKTRLKMAFAGLAALLCSTQLVSATCMDDYGGDPRYLGEGISAKEAASALVDQLDPKSGATDKNLDLLSQACAKAKVSIFYLQKSAAAYRICDHPEMAFKIEKYVDDLSNSHICDMDTSD</sequence>
<feature type="signal peptide" evidence="1">
    <location>
        <begin position="1"/>
        <end position="23"/>
    </location>
</feature>
<feature type="chain" id="PRO_5045800075" evidence="1">
    <location>
        <begin position="24"/>
        <end position="120"/>
    </location>
</feature>
<dbReference type="EMBL" id="JAOVZR010000001">
    <property type="protein sequence ID" value="MCY0146588.1"/>
    <property type="molecule type" value="Genomic_DNA"/>
</dbReference>
<dbReference type="RefSeq" id="WP_267652247.1">
    <property type="nucleotide sequence ID" value="NZ_JAOVZR010000001.1"/>
</dbReference>
<keyword evidence="3" id="KW-1185">Reference proteome</keyword>
<evidence type="ECO:0000313" key="3">
    <source>
        <dbReference type="Proteomes" id="UP001073227"/>
    </source>
</evidence>
<accession>A0ABT3Z489</accession>
<dbReference type="Proteomes" id="UP001073227">
    <property type="component" value="Unassembled WGS sequence"/>
</dbReference>
<proteinExistence type="predicted"/>
<reference evidence="2" key="1">
    <citation type="submission" date="2022-10" db="EMBL/GenBank/DDBJ databases">
        <title>Hoeflea sp. G2-23, isolated from marine algae.</title>
        <authorList>
            <person name="Kristyanto S."/>
            <person name="Kim J.M."/>
            <person name="Jeon C.O."/>
        </authorList>
    </citation>
    <scope>NUCLEOTIDE SEQUENCE</scope>
    <source>
        <strain evidence="2">G2-23</strain>
    </source>
</reference>
<protein>
    <submittedName>
        <fullName evidence="2">Uncharacterized protein</fullName>
    </submittedName>
</protein>
<keyword evidence="1" id="KW-0732">Signal</keyword>
<organism evidence="2 3">
    <name type="scientific">Hoeflea algicola</name>
    <dbReference type="NCBI Taxonomy" id="2983763"/>
    <lineage>
        <taxon>Bacteria</taxon>
        <taxon>Pseudomonadati</taxon>
        <taxon>Pseudomonadota</taxon>
        <taxon>Alphaproteobacteria</taxon>
        <taxon>Hyphomicrobiales</taxon>
        <taxon>Rhizobiaceae</taxon>
        <taxon>Hoeflea</taxon>
    </lineage>
</organism>
<comment type="caution">
    <text evidence="2">The sequence shown here is derived from an EMBL/GenBank/DDBJ whole genome shotgun (WGS) entry which is preliminary data.</text>
</comment>
<evidence type="ECO:0000313" key="2">
    <source>
        <dbReference type="EMBL" id="MCY0146588.1"/>
    </source>
</evidence>
<evidence type="ECO:0000256" key="1">
    <source>
        <dbReference type="SAM" id="SignalP"/>
    </source>
</evidence>
<gene>
    <name evidence="2" type="ORF">OEG84_02350</name>
</gene>